<name>A0A2P2NN44_RHIMU</name>
<organism evidence="1">
    <name type="scientific">Rhizophora mucronata</name>
    <name type="common">Asiatic mangrove</name>
    <dbReference type="NCBI Taxonomy" id="61149"/>
    <lineage>
        <taxon>Eukaryota</taxon>
        <taxon>Viridiplantae</taxon>
        <taxon>Streptophyta</taxon>
        <taxon>Embryophyta</taxon>
        <taxon>Tracheophyta</taxon>
        <taxon>Spermatophyta</taxon>
        <taxon>Magnoliopsida</taxon>
        <taxon>eudicotyledons</taxon>
        <taxon>Gunneridae</taxon>
        <taxon>Pentapetalae</taxon>
        <taxon>rosids</taxon>
        <taxon>fabids</taxon>
        <taxon>Malpighiales</taxon>
        <taxon>Rhizophoraceae</taxon>
        <taxon>Rhizophora</taxon>
    </lineage>
</organism>
<dbReference type="EMBL" id="GGEC01063458">
    <property type="protein sequence ID" value="MBX43942.1"/>
    <property type="molecule type" value="Transcribed_RNA"/>
</dbReference>
<dbReference type="AlphaFoldDB" id="A0A2P2NN44"/>
<evidence type="ECO:0000313" key="1">
    <source>
        <dbReference type="EMBL" id="MBX43942.1"/>
    </source>
</evidence>
<reference evidence="1" key="1">
    <citation type="submission" date="2018-02" db="EMBL/GenBank/DDBJ databases">
        <title>Rhizophora mucronata_Transcriptome.</title>
        <authorList>
            <person name="Meera S.P."/>
            <person name="Sreeshan A."/>
            <person name="Augustine A."/>
        </authorList>
    </citation>
    <scope>NUCLEOTIDE SEQUENCE</scope>
    <source>
        <tissue evidence="1">Leaf</tissue>
    </source>
</reference>
<accession>A0A2P2NN44</accession>
<sequence length="33" mass="3654">MGAFTFLVSFRAMCLSSLLNLHGDFLLPVLLLN</sequence>
<protein>
    <submittedName>
        <fullName evidence="1">Uncharacterized protein</fullName>
    </submittedName>
</protein>
<proteinExistence type="predicted"/>